<evidence type="ECO:0008006" key="4">
    <source>
        <dbReference type="Google" id="ProtNLM"/>
    </source>
</evidence>
<sequence>MKLSEHNDVSHHPIFIVGTPRSGTTLMQNILNKHSDLYIASETHYFSDLRKKINNGEQKLLTAKEIKLCEDYFLGLTHKWYGAKCDPEQGWMNRLKLRELANRIGLGTDAYFEAYCRLCAEKEHKKKWGEKTPRHIFEISTILDIYPQAKIICMIRHPGGLMASYRDWKNFYSSEKYEFSRSERKRIINSYNPALISLHWKAAFNAAVEACQKFGTNRVYIQRFEDLVSSPESTLLNLTEWLSLDYQCSMLNVVQLNSSYLKVWKDESRVGLFNEVAERWRQKLSDTEIATFQFFCGDLIEKAQYKYEPVKTSPITIVKLLISLPVAGFRTLVANYNRIGNLFTHIWPRLKLALFPALKLTK</sequence>
<evidence type="ECO:0000313" key="2">
    <source>
        <dbReference type="EMBL" id="ACK72961.1"/>
    </source>
</evidence>
<dbReference type="KEGG" id="cyc:PCC7424_4599"/>
<dbReference type="GO" id="GO:0008476">
    <property type="term" value="F:protein-tyrosine sulfotransferase activity"/>
    <property type="evidence" value="ECO:0007669"/>
    <property type="project" value="InterPro"/>
</dbReference>
<evidence type="ECO:0000256" key="1">
    <source>
        <dbReference type="ARBA" id="ARBA00022679"/>
    </source>
</evidence>
<organism evidence="2 3">
    <name type="scientific">Gloeothece citriformis (strain PCC 7424)</name>
    <name type="common">Cyanothece sp. (strain PCC 7424)</name>
    <dbReference type="NCBI Taxonomy" id="65393"/>
    <lineage>
        <taxon>Bacteria</taxon>
        <taxon>Bacillati</taxon>
        <taxon>Cyanobacteriota</taxon>
        <taxon>Cyanophyceae</taxon>
        <taxon>Oscillatoriophycideae</taxon>
        <taxon>Chroococcales</taxon>
        <taxon>Aphanothecaceae</taxon>
        <taxon>Gloeothece</taxon>
        <taxon>Gloeothece citriformis</taxon>
    </lineage>
</organism>
<gene>
    <name evidence="2" type="ordered locus">PCC7424_4599</name>
</gene>
<dbReference type="AlphaFoldDB" id="B7KAI7"/>
<dbReference type="InterPro" id="IPR026634">
    <property type="entry name" value="TPST-like"/>
</dbReference>
<reference evidence="3" key="1">
    <citation type="journal article" date="2011" name="MBio">
        <title>Novel metabolic attributes of the genus Cyanothece, comprising a group of unicellular nitrogen-fixing Cyanobacteria.</title>
        <authorList>
            <person name="Bandyopadhyay A."/>
            <person name="Elvitigala T."/>
            <person name="Welsh E."/>
            <person name="Stockel J."/>
            <person name="Liberton M."/>
            <person name="Min H."/>
            <person name="Sherman L.A."/>
            <person name="Pakrasi H.B."/>
        </authorList>
    </citation>
    <scope>NUCLEOTIDE SEQUENCE [LARGE SCALE GENOMIC DNA]</scope>
    <source>
        <strain evidence="3">PCC 7424</strain>
    </source>
</reference>
<accession>B7KAI7</accession>
<dbReference type="Pfam" id="PF13469">
    <property type="entry name" value="Sulfotransfer_3"/>
    <property type="match status" value="1"/>
</dbReference>
<dbReference type="SUPFAM" id="SSF52540">
    <property type="entry name" value="P-loop containing nucleoside triphosphate hydrolases"/>
    <property type="match status" value="1"/>
</dbReference>
<protein>
    <recommendedName>
        <fullName evidence="4">Sulfotransferase</fullName>
    </recommendedName>
</protein>
<dbReference type="RefSeq" id="WP_015956544.1">
    <property type="nucleotide sequence ID" value="NC_011729.1"/>
</dbReference>
<dbReference type="PANTHER" id="PTHR12788:SF10">
    <property type="entry name" value="PROTEIN-TYROSINE SULFOTRANSFERASE"/>
    <property type="match status" value="1"/>
</dbReference>
<dbReference type="STRING" id="65393.PCC7424_4599"/>
<evidence type="ECO:0000313" key="3">
    <source>
        <dbReference type="Proteomes" id="UP000002384"/>
    </source>
</evidence>
<dbReference type="Gene3D" id="3.40.50.300">
    <property type="entry name" value="P-loop containing nucleotide triphosphate hydrolases"/>
    <property type="match status" value="1"/>
</dbReference>
<keyword evidence="3" id="KW-1185">Reference proteome</keyword>
<proteinExistence type="predicted"/>
<name>B7KAI7_GLOC7</name>
<dbReference type="PANTHER" id="PTHR12788">
    <property type="entry name" value="PROTEIN-TYROSINE SULFOTRANSFERASE 2"/>
    <property type="match status" value="1"/>
</dbReference>
<dbReference type="OrthoDB" id="5729795at2"/>
<dbReference type="EMBL" id="CP001291">
    <property type="protein sequence ID" value="ACK72961.1"/>
    <property type="molecule type" value="Genomic_DNA"/>
</dbReference>
<dbReference type="InterPro" id="IPR027417">
    <property type="entry name" value="P-loop_NTPase"/>
</dbReference>
<dbReference type="HOGENOM" id="CLU_046916_1_2_3"/>
<dbReference type="Proteomes" id="UP000002384">
    <property type="component" value="Chromosome"/>
</dbReference>
<dbReference type="eggNOG" id="COG0615">
    <property type="taxonomic scope" value="Bacteria"/>
</dbReference>
<keyword evidence="1" id="KW-0808">Transferase</keyword>